<organism evidence="9 10">
    <name type="scientific">Streptacidiphilus fuscans</name>
    <dbReference type="NCBI Taxonomy" id="2789292"/>
    <lineage>
        <taxon>Bacteria</taxon>
        <taxon>Bacillati</taxon>
        <taxon>Actinomycetota</taxon>
        <taxon>Actinomycetes</taxon>
        <taxon>Kitasatosporales</taxon>
        <taxon>Streptomycetaceae</taxon>
        <taxon>Streptacidiphilus</taxon>
    </lineage>
</organism>
<dbReference type="EMBL" id="JADPRT010000001">
    <property type="protein sequence ID" value="MBF9066454.1"/>
    <property type="molecule type" value="Genomic_DNA"/>
</dbReference>
<protein>
    <submittedName>
        <fullName evidence="9">LD-carboxypeptidase</fullName>
    </submittedName>
</protein>
<dbReference type="InterPro" id="IPR040449">
    <property type="entry name" value="Peptidase_S66_N"/>
</dbReference>
<dbReference type="RefSeq" id="WP_196191658.1">
    <property type="nucleotide sequence ID" value="NZ_JADPRT010000001.1"/>
</dbReference>
<dbReference type="Gene3D" id="3.40.50.10740">
    <property type="entry name" value="Class I glutamine amidotransferase-like"/>
    <property type="match status" value="1"/>
</dbReference>
<dbReference type="Gene3D" id="3.50.30.60">
    <property type="entry name" value="LD-carboxypeptidase A C-terminal domain-like"/>
    <property type="match status" value="1"/>
</dbReference>
<comment type="caution">
    <text evidence="9">The sequence shown here is derived from an EMBL/GenBank/DDBJ whole genome shotgun (WGS) entry which is preliminary data.</text>
</comment>
<dbReference type="Pfam" id="PF02016">
    <property type="entry name" value="Peptidase_S66"/>
    <property type="match status" value="1"/>
</dbReference>
<dbReference type="GO" id="GO:0006508">
    <property type="term" value="P:proteolysis"/>
    <property type="evidence" value="ECO:0007669"/>
    <property type="project" value="UniProtKB-KW"/>
</dbReference>
<dbReference type="PIRSF" id="PIRSF028757">
    <property type="entry name" value="LD-carboxypeptidase"/>
    <property type="match status" value="1"/>
</dbReference>
<feature type="active site" description="Charge relay system" evidence="6">
    <location>
        <position position="300"/>
    </location>
</feature>
<feature type="domain" description="LD-carboxypeptidase C-terminal" evidence="8">
    <location>
        <begin position="196"/>
        <end position="314"/>
    </location>
</feature>
<dbReference type="GO" id="GO:0004180">
    <property type="term" value="F:carboxypeptidase activity"/>
    <property type="evidence" value="ECO:0007669"/>
    <property type="project" value="UniProtKB-KW"/>
</dbReference>
<dbReference type="PANTHER" id="PTHR30237">
    <property type="entry name" value="MURAMOYLTETRAPEPTIDE CARBOXYPEPTIDASE"/>
    <property type="match status" value="1"/>
</dbReference>
<evidence type="ECO:0000256" key="5">
    <source>
        <dbReference type="ARBA" id="ARBA00022825"/>
    </source>
</evidence>
<evidence type="ECO:0000313" key="10">
    <source>
        <dbReference type="Proteomes" id="UP000657385"/>
    </source>
</evidence>
<evidence type="ECO:0000259" key="8">
    <source>
        <dbReference type="Pfam" id="PF17676"/>
    </source>
</evidence>
<evidence type="ECO:0000256" key="1">
    <source>
        <dbReference type="ARBA" id="ARBA00010233"/>
    </source>
</evidence>
<comment type="similarity">
    <text evidence="1">Belongs to the peptidase S66 family.</text>
</comment>
<keyword evidence="4" id="KW-0378">Hydrolase</keyword>
<dbReference type="Proteomes" id="UP000657385">
    <property type="component" value="Unassembled WGS sequence"/>
</dbReference>
<feature type="active site" description="Nucleophile" evidence="6">
    <location>
        <position position="122"/>
    </location>
</feature>
<name>A0A931FDF5_9ACTN</name>
<evidence type="ECO:0000256" key="3">
    <source>
        <dbReference type="ARBA" id="ARBA00022670"/>
    </source>
</evidence>
<evidence type="ECO:0000259" key="7">
    <source>
        <dbReference type="Pfam" id="PF02016"/>
    </source>
</evidence>
<dbReference type="InterPro" id="IPR027461">
    <property type="entry name" value="Carboxypeptidase_A_C_sf"/>
</dbReference>
<dbReference type="InterPro" id="IPR027478">
    <property type="entry name" value="LdcA_N"/>
</dbReference>
<keyword evidence="3" id="KW-0645">Protease</keyword>
<dbReference type="SUPFAM" id="SSF52317">
    <property type="entry name" value="Class I glutamine amidotransferase-like"/>
    <property type="match status" value="1"/>
</dbReference>
<sequence length="338" mass="36247">MTGSALPHLLRPRALRPGDLVVIAALSGPLPAAYEPNVEQTVTVLERMGFRVRRAPLLDVGRRRWWSAATPAEIAGELNGLLRDPEVRAIVASDGGQTVLGYLDLIDVEAVKADPKPILGYSDISLLHLVLYAHTGLVGFHADMAVPGFGGHWQSAPAARRAELEKLYSRLLTDTEAIGALPASPSWECWRPGRVEGRLIGGVINRIVLAQATPYALPLERFDGAVLFWEELGGLASYVWSYLQVLRHSGILDRIAGMVVGVPHDISGLEPGASPDLREIVLDVLGDRDIPVLGNVEIGHAGPNLPMPVGIRVGLDAQQRTLSLLEPAVGPHARTGPS</sequence>
<feature type="active site" description="Charge relay system" evidence="6">
    <location>
        <position position="230"/>
    </location>
</feature>
<feature type="domain" description="LD-carboxypeptidase N-terminal" evidence="7">
    <location>
        <begin position="21"/>
        <end position="142"/>
    </location>
</feature>
<proteinExistence type="inferred from homology"/>
<accession>A0A931FDF5</accession>
<dbReference type="Pfam" id="PF17676">
    <property type="entry name" value="Peptidase_S66C"/>
    <property type="match status" value="1"/>
</dbReference>
<dbReference type="InterPro" id="IPR040921">
    <property type="entry name" value="Peptidase_S66C"/>
</dbReference>
<dbReference type="InterPro" id="IPR003507">
    <property type="entry name" value="S66_fam"/>
</dbReference>
<reference evidence="9" key="1">
    <citation type="submission" date="2020-11" db="EMBL/GenBank/DDBJ databases">
        <title>Isolation and identification of active actinomycetes.</title>
        <authorList>
            <person name="Yu B."/>
        </authorList>
    </citation>
    <scope>NUCLEOTIDE SEQUENCE</scope>
    <source>
        <strain evidence="9">NEAU-YB345</strain>
    </source>
</reference>
<dbReference type="PANTHER" id="PTHR30237:SF2">
    <property type="entry name" value="MUREIN TETRAPEPTIDE CARBOXYPEPTIDASE"/>
    <property type="match status" value="1"/>
</dbReference>
<gene>
    <name evidence="9" type="ORF">I2501_00200</name>
</gene>
<keyword evidence="5" id="KW-0720">Serine protease</keyword>
<evidence type="ECO:0000256" key="2">
    <source>
        <dbReference type="ARBA" id="ARBA00022645"/>
    </source>
</evidence>
<keyword evidence="10" id="KW-1185">Reference proteome</keyword>
<dbReference type="AlphaFoldDB" id="A0A931FDF5"/>
<dbReference type="SUPFAM" id="SSF141986">
    <property type="entry name" value="LD-carboxypeptidase A C-terminal domain-like"/>
    <property type="match status" value="1"/>
</dbReference>
<evidence type="ECO:0000313" key="9">
    <source>
        <dbReference type="EMBL" id="MBF9066454.1"/>
    </source>
</evidence>
<evidence type="ECO:0000256" key="6">
    <source>
        <dbReference type="PIRSR" id="PIRSR028757-1"/>
    </source>
</evidence>
<evidence type="ECO:0000256" key="4">
    <source>
        <dbReference type="ARBA" id="ARBA00022801"/>
    </source>
</evidence>
<dbReference type="CDD" id="cd07062">
    <property type="entry name" value="Peptidase_S66_mccF_like"/>
    <property type="match status" value="1"/>
</dbReference>
<keyword evidence="2" id="KW-0121">Carboxypeptidase</keyword>
<dbReference type="InterPro" id="IPR029062">
    <property type="entry name" value="Class_I_gatase-like"/>
</dbReference>
<dbReference type="GO" id="GO:0008236">
    <property type="term" value="F:serine-type peptidase activity"/>
    <property type="evidence" value="ECO:0007669"/>
    <property type="project" value="UniProtKB-KW"/>
</dbReference>